<feature type="chain" id="PRO_5045539059" description="Lipoprotein" evidence="1">
    <location>
        <begin position="22"/>
        <end position="146"/>
    </location>
</feature>
<proteinExistence type="predicted"/>
<dbReference type="Proteomes" id="UP000785613">
    <property type="component" value="Unassembled WGS sequence"/>
</dbReference>
<comment type="caution">
    <text evidence="2">The sequence shown here is derived from an EMBL/GenBank/DDBJ whole genome shotgun (WGS) entry which is preliminary data.</text>
</comment>
<reference evidence="2 3" key="1">
    <citation type="submission" date="2019-09" db="EMBL/GenBank/DDBJ databases">
        <title>Taxonomy of Antarctic Massilia spp.: description of Massilia rubra sp. nov., Massilia aquatica sp. nov., Massilia mucilaginosa sp. nov., Massilia frigida sp. nov. isolated from streams, lakes and regoliths.</title>
        <authorList>
            <person name="Holochova P."/>
            <person name="Sedlacek I."/>
            <person name="Kralova S."/>
            <person name="Maslanova I."/>
            <person name="Busse H.-J."/>
            <person name="Stankova E."/>
            <person name="Vrbovska V."/>
            <person name="Kovarovic V."/>
            <person name="Bartak M."/>
            <person name="Svec P."/>
            <person name="Pantucek R."/>
        </authorList>
    </citation>
    <scope>NUCLEOTIDE SEQUENCE [LARGE SCALE GENOMIC DNA]</scope>
    <source>
        <strain evidence="2 3">CCM 8692</strain>
    </source>
</reference>
<keyword evidence="1" id="KW-0732">Signal</keyword>
<dbReference type="RefSeq" id="WP_167229592.1">
    <property type="nucleotide sequence ID" value="NZ_VUYU01000024.1"/>
</dbReference>
<evidence type="ECO:0000256" key="1">
    <source>
        <dbReference type="SAM" id="SignalP"/>
    </source>
</evidence>
<organism evidence="2 3">
    <name type="scientific">Massilia rubra</name>
    <dbReference type="NCBI Taxonomy" id="2607910"/>
    <lineage>
        <taxon>Bacteria</taxon>
        <taxon>Pseudomonadati</taxon>
        <taxon>Pseudomonadota</taxon>
        <taxon>Betaproteobacteria</taxon>
        <taxon>Burkholderiales</taxon>
        <taxon>Oxalobacteraceae</taxon>
        <taxon>Telluria group</taxon>
        <taxon>Massilia</taxon>
    </lineage>
</organism>
<dbReference type="NCBIfam" id="NF040519">
    <property type="entry name" value="Sbal_3080_fam"/>
    <property type="match status" value="1"/>
</dbReference>
<evidence type="ECO:0000313" key="3">
    <source>
        <dbReference type="Proteomes" id="UP000785613"/>
    </source>
</evidence>
<evidence type="ECO:0008006" key="4">
    <source>
        <dbReference type="Google" id="ProtNLM"/>
    </source>
</evidence>
<feature type="signal peptide" evidence="1">
    <location>
        <begin position="1"/>
        <end position="21"/>
    </location>
</feature>
<sequence>MFSRLASVSLALFALSGCAIHQTVKPVERLDSKTVCIVQNGNVRATFLDAFERALSNKGYEVKRLEADASLIACPVTSTYTASWRWDLAMYMSYADIVVYKNGKPSGKATYDATRGGGNMGKFIGAEKKITELVDQLFPITAGSGS</sequence>
<dbReference type="PROSITE" id="PS51257">
    <property type="entry name" value="PROKAR_LIPOPROTEIN"/>
    <property type="match status" value="1"/>
</dbReference>
<dbReference type="EMBL" id="VUYU01000024">
    <property type="protein sequence ID" value="NHZ37054.1"/>
    <property type="molecule type" value="Genomic_DNA"/>
</dbReference>
<gene>
    <name evidence="2" type="ORF">F0185_26145</name>
</gene>
<accession>A0ABX0M0A5</accession>
<keyword evidence="3" id="KW-1185">Reference proteome</keyword>
<protein>
    <recommendedName>
        <fullName evidence="4">Lipoprotein</fullName>
    </recommendedName>
</protein>
<name>A0ABX0M0A5_9BURK</name>
<evidence type="ECO:0000313" key="2">
    <source>
        <dbReference type="EMBL" id="NHZ37054.1"/>
    </source>
</evidence>